<reference evidence="2 3" key="1">
    <citation type="submission" date="2021-04" db="EMBL/GenBank/DDBJ databases">
        <authorList>
            <person name="Rodrigo-Torres L."/>
            <person name="Arahal R. D."/>
            <person name="Lucena T."/>
        </authorList>
    </citation>
    <scope>NUCLEOTIDE SEQUENCE [LARGE SCALE GENOMIC DNA]</scope>
    <source>
        <strain evidence="2 3">CECT 30171</strain>
    </source>
</reference>
<dbReference type="RefSeq" id="WP_215217936.1">
    <property type="nucleotide sequence ID" value="NZ_OU015430.1"/>
</dbReference>
<dbReference type="EMBL" id="OU015430">
    <property type="protein sequence ID" value="CAG4972830.1"/>
    <property type="molecule type" value="Genomic_DNA"/>
</dbReference>
<feature type="region of interest" description="Disordered" evidence="1">
    <location>
        <begin position="549"/>
        <end position="581"/>
    </location>
</feature>
<evidence type="ECO:0000313" key="2">
    <source>
        <dbReference type="EMBL" id="CAG4972830.1"/>
    </source>
</evidence>
<dbReference type="Proteomes" id="UP000680116">
    <property type="component" value="Chromosome"/>
</dbReference>
<gene>
    <name evidence="2" type="ORF">LYB30171_01309</name>
</gene>
<evidence type="ECO:0000313" key="3">
    <source>
        <dbReference type="Proteomes" id="UP000680116"/>
    </source>
</evidence>
<evidence type="ECO:0000256" key="1">
    <source>
        <dbReference type="SAM" id="MobiDB-lite"/>
    </source>
</evidence>
<feature type="region of interest" description="Disordered" evidence="1">
    <location>
        <begin position="355"/>
        <end position="470"/>
    </location>
</feature>
<proteinExistence type="predicted"/>
<accession>A0ABN7QVU1</accession>
<sequence>MISADALIQALQRRLLVLAPHRRRPPGEFPPGWQQWFDAMHARPGRVTGAPPQALVDLLAQRPLAGPPRPAGELTRWQAFSALWRQQWQPPEPEDRGVRWLAGGISAVWHLVLAGLLLWLMYLDLTSEATAPPKGEELVVQIEYVGAGTPEEVGGGPELPTEPRPDGAAASAQPSPAPAVPTPIAPEPAAAPAEPEVAPDMPVVDLRPVDMSQPALEMPAPEVVEREVALAEPAPAPQELTVSEPVPDTSEAFVLPPPSPPIPAPAIAIPELEATMPQLEVVDIPRVPRPSAQRLPTPSIEQPVLSAPAPEVAIRDVPAPTPTPAPQPVVPVIRPQAPEAPRVQADVPPVRERAIAVQPRELPATSASPVQSRPEAGADAPARPPAAAAPERESGSDARPAPAPSTLAGPEKAPAPGGWPTPERADDWGMADTEQPGAQLGQPPGLYNSDGSVRLAETPGSAAPGQPPGTITEEIADLDRAGTWLRRAPNDYEPTTFDPYWRPNETLLAEWVRKSVSTIRIPIPGTNKHIVCQTVLLVVGGGCGIQDPNLNEQPATARPPPDVPFKPELQEDNGSRSPAGG</sequence>
<protein>
    <recommendedName>
        <fullName evidence="4">Transmembrane repetitive protein</fullName>
    </recommendedName>
</protein>
<keyword evidence="3" id="KW-1185">Reference proteome</keyword>
<feature type="compositionally biased region" description="Low complexity" evidence="1">
    <location>
        <begin position="373"/>
        <end position="389"/>
    </location>
</feature>
<feature type="region of interest" description="Disordered" evidence="1">
    <location>
        <begin position="149"/>
        <end position="195"/>
    </location>
</feature>
<name>A0ABN7QVU1_9GAMM</name>
<feature type="compositionally biased region" description="Pro residues" evidence="1">
    <location>
        <begin position="175"/>
        <end position="186"/>
    </location>
</feature>
<organism evidence="2 3">
    <name type="scientific">Novilysobacter luteus</name>
    <dbReference type="NCBI Taxonomy" id="2822368"/>
    <lineage>
        <taxon>Bacteria</taxon>
        <taxon>Pseudomonadati</taxon>
        <taxon>Pseudomonadota</taxon>
        <taxon>Gammaproteobacteria</taxon>
        <taxon>Lysobacterales</taxon>
        <taxon>Lysobacteraceae</taxon>
        <taxon>Novilysobacter</taxon>
    </lineage>
</organism>
<evidence type="ECO:0008006" key="4">
    <source>
        <dbReference type="Google" id="ProtNLM"/>
    </source>
</evidence>